<name>A0A0N8PT15_9CHLR</name>
<proteinExistence type="predicted"/>
<evidence type="ECO:0000259" key="1">
    <source>
        <dbReference type="Pfam" id="PF01883"/>
    </source>
</evidence>
<dbReference type="InterPro" id="IPR002744">
    <property type="entry name" value="MIP18-like"/>
</dbReference>
<reference evidence="2 3" key="1">
    <citation type="submission" date="2015-09" db="EMBL/GenBank/DDBJ databases">
        <title>Draft genome sequence of Kouleothrix aurantiaca JCM 19913.</title>
        <authorList>
            <person name="Hemp J."/>
        </authorList>
    </citation>
    <scope>NUCLEOTIDE SEQUENCE [LARGE SCALE GENOMIC DNA]</scope>
    <source>
        <strain evidence="2 3">COM-B</strain>
    </source>
</reference>
<protein>
    <recommendedName>
        <fullName evidence="1">MIP18 family-like domain-containing protein</fullName>
    </recommendedName>
</protein>
<comment type="caution">
    <text evidence="2">The sequence shown here is derived from an EMBL/GenBank/DDBJ whole genome shotgun (WGS) entry which is preliminary data.</text>
</comment>
<dbReference type="PANTHER" id="PTHR42831">
    <property type="entry name" value="FE-S PROTEIN MATURATION AUXILIARY FACTOR YITW"/>
    <property type="match status" value="1"/>
</dbReference>
<dbReference type="AlphaFoldDB" id="A0A0N8PT15"/>
<dbReference type="SUPFAM" id="SSF117916">
    <property type="entry name" value="Fe-S cluster assembly (FSCA) domain-like"/>
    <property type="match status" value="1"/>
</dbReference>
<feature type="domain" description="MIP18 family-like" evidence="1">
    <location>
        <begin position="4"/>
        <end position="76"/>
    </location>
</feature>
<keyword evidence="3" id="KW-1185">Reference proteome</keyword>
<dbReference type="PANTHER" id="PTHR42831:SF1">
    <property type="entry name" value="FE-S PROTEIN MATURATION AUXILIARY FACTOR YITW"/>
    <property type="match status" value="1"/>
</dbReference>
<organism evidence="2 3">
    <name type="scientific">Kouleothrix aurantiaca</name>
    <dbReference type="NCBI Taxonomy" id="186479"/>
    <lineage>
        <taxon>Bacteria</taxon>
        <taxon>Bacillati</taxon>
        <taxon>Chloroflexota</taxon>
        <taxon>Chloroflexia</taxon>
        <taxon>Chloroflexales</taxon>
        <taxon>Roseiflexineae</taxon>
        <taxon>Roseiflexaceae</taxon>
        <taxon>Kouleothrix</taxon>
    </lineage>
</organism>
<dbReference type="PATRIC" id="fig|186479.3.peg.10519"/>
<dbReference type="EMBL" id="LJCR01000086">
    <property type="protein sequence ID" value="KPV54261.1"/>
    <property type="molecule type" value="Genomic_DNA"/>
</dbReference>
<dbReference type="Proteomes" id="UP000050509">
    <property type="component" value="Unassembled WGS sequence"/>
</dbReference>
<dbReference type="InterPro" id="IPR034904">
    <property type="entry name" value="FSCA_dom_sf"/>
</dbReference>
<dbReference type="Gene3D" id="3.30.300.130">
    <property type="entry name" value="Fe-S cluster assembly (FSCA)"/>
    <property type="match status" value="1"/>
</dbReference>
<sequence length="99" mass="10820">MAGEDELLAALRQVYDPEVGINVVDLGLIYGVAQRDDCVHVEMTLTTPGCPLHDTIGQAVQRALLRVPGVARSEVELVWDPPWTPLMITDAGKRELGWA</sequence>
<evidence type="ECO:0000313" key="2">
    <source>
        <dbReference type="EMBL" id="KPV54261.1"/>
    </source>
</evidence>
<evidence type="ECO:0000313" key="3">
    <source>
        <dbReference type="Proteomes" id="UP000050509"/>
    </source>
</evidence>
<accession>A0A0N8PT15</accession>
<dbReference type="Pfam" id="PF01883">
    <property type="entry name" value="FeS_assembly_P"/>
    <property type="match status" value="1"/>
</dbReference>
<gene>
    <name evidence="2" type="ORF">SE17_04880</name>
</gene>
<dbReference type="InterPro" id="IPR052339">
    <property type="entry name" value="Fe-S_Maturation_MIP18"/>
</dbReference>